<feature type="domain" description="DUF6699" evidence="1">
    <location>
        <begin position="73"/>
        <end position="182"/>
    </location>
</feature>
<dbReference type="Proteomes" id="UP001497453">
    <property type="component" value="Chromosome 11"/>
</dbReference>
<dbReference type="Pfam" id="PF20415">
    <property type="entry name" value="DUF6699"/>
    <property type="match status" value="1"/>
</dbReference>
<sequence>MTSRQTRFAEDPLEQTSEYSRPFIFVAEPEENIPIVPLVNSPQLHLHSCLQAESYTPHSQPCEWNLATHVYPVTWSREFSQYLQVPAAEIDGVVYSSPATTPVVDKLRLKFVSFTISIEPSDAQGGWKQHLTVGDVFRTIYTQLQRDLTPAEQTYFKQEHGGSTQKLVDLLRGRTLFRGLSVIDSDDRLISLHTADV</sequence>
<protein>
    <recommendedName>
        <fullName evidence="1">DUF6699 domain-containing protein</fullName>
    </recommendedName>
</protein>
<name>A0ABP1CT96_9APHY</name>
<evidence type="ECO:0000313" key="3">
    <source>
        <dbReference type="Proteomes" id="UP001497453"/>
    </source>
</evidence>
<evidence type="ECO:0000313" key="2">
    <source>
        <dbReference type="EMBL" id="CAL1698901.1"/>
    </source>
</evidence>
<evidence type="ECO:0000259" key="1">
    <source>
        <dbReference type="Pfam" id="PF20415"/>
    </source>
</evidence>
<gene>
    <name evidence="2" type="ORF">GFSPODELE1_LOCUS2391</name>
</gene>
<dbReference type="EMBL" id="OZ037954">
    <property type="protein sequence ID" value="CAL1698901.1"/>
    <property type="molecule type" value="Genomic_DNA"/>
</dbReference>
<keyword evidence="3" id="KW-1185">Reference proteome</keyword>
<accession>A0ABP1CT96</accession>
<organism evidence="2 3">
    <name type="scientific">Somion occarium</name>
    <dbReference type="NCBI Taxonomy" id="3059160"/>
    <lineage>
        <taxon>Eukaryota</taxon>
        <taxon>Fungi</taxon>
        <taxon>Dikarya</taxon>
        <taxon>Basidiomycota</taxon>
        <taxon>Agaricomycotina</taxon>
        <taxon>Agaricomycetes</taxon>
        <taxon>Polyporales</taxon>
        <taxon>Cerrenaceae</taxon>
        <taxon>Somion</taxon>
    </lineage>
</organism>
<dbReference type="InterPro" id="IPR046522">
    <property type="entry name" value="DUF6699"/>
</dbReference>
<reference evidence="3" key="1">
    <citation type="submission" date="2024-04" db="EMBL/GenBank/DDBJ databases">
        <authorList>
            <person name="Shaw F."/>
            <person name="Minotto A."/>
        </authorList>
    </citation>
    <scope>NUCLEOTIDE SEQUENCE [LARGE SCALE GENOMIC DNA]</scope>
</reference>
<proteinExistence type="predicted"/>